<keyword evidence="2" id="KW-0812">Transmembrane</keyword>
<evidence type="ECO:0000313" key="4">
    <source>
        <dbReference type="Proteomes" id="UP000297245"/>
    </source>
</evidence>
<feature type="compositionally biased region" description="Low complexity" evidence="1">
    <location>
        <begin position="322"/>
        <end position="346"/>
    </location>
</feature>
<accession>A0A4V4HIN3</accession>
<dbReference type="Proteomes" id="UP000297245">
    <property type="component" value="Unassembled WGS sequence"/>
</dbReference>
<feature type="region of interest" description="Disordered" evidence="1">
    <location>
        <begin position="442"/>
        <end position="492"/>
    </location>
</feature>
<dbReference type="AlphaFoldDB" id="A0A4V4HIN3"/>
<dbReference type="EMBL" id="ML179038">
    <property type="protein sequence ID" value="THV07246.1"/>
    <property type="molecule type" value="Genomic_DNA"/>
</dbReference>
<feature type="compositionally biased region" description="Low complexity" evidence="1">
    <location>
        <begin position="474"/>
        <end position="486"/>
    </location>
</feature>
<organism evidence="3 4">
    <name type="scientific">Dendrothele bispora (strain CBS 962.96)</name>
    <dbReference type="NCBI Taxonomy" id="1314807"/>
    <lineage>
        <taxon>Eukaryota</taxon>
        <taxon>Fungi</taxon>
        <taxon>Dikarya</taxon>
        <taxon>Basidiomycota</taxon>
        <taxon>Agaricomycotina</taxon>
        <taxon>Agaricomycetes</taxon>
        <taxon>Agaricomycetidae</taxon>
        <taxon>Agaricales</taxon>
        <taxon>Agaricales incertae sedis</taxon>
        <taxon>Dendrothele</taxon>
    </lineage>
</organism>
<evidence type="ECO:0000313" key="3">
    <source>
        <dbReference type="EMBL" id="THV07246.1"/>
    </source>
</evidence>
<keyword evidence="4" id="KW-1185">Reference proteome</keyword>
<feature type="compositionally biased region" description="Polar residues" evidence="1">
    <location>
        <begin position="460"/>
        <end position="473"/>
    </location>
</feature>
<evidence type="ECO:0000256" key="2">
    <source>
        <dbReference type="SAM" id="Phobius"/>
    </source>
</evidence>
<feature type="compositionally biased region" description="Low complexity" evidence="1">
    <location>
        <begin position="270"/>
        <end position="297"/>
    </location>
</feature>
<evidence type="ECO:0000256" key="1">
    <source>
        <dbReference type="SAM" id="MobiDB-lite"/>
    </source>
</evidence>
<reference evidence="3 4" key="1">
    <citation type="journal article" date="2019" name="Nat. Ecol. Evol.">
        <title>Megaphylogeny resolves global patterns of mushroom evolution.</title>
        <authorList>
            <person name="Varga T."/>
            <person name="Krizsan K."/>
            <person name="Foldi C."/>
            <person name="Dima B."/>
            <person name="Sanchez-Garcia M."/>
            <person name="Sanchez-Ramirez S."/>
            <person name="Szollosi G.J."/>
            <person name="Szarkandi J.G."/>
            <person name="Papp V."/>
            <person name="Albert L."/>
            <person name="Andreopoulos W."/>
            <person name="Angelini C."/>
            <person name="Antonin V."/>
            <person name="Barry K.W."/>
            <person name="Bougher N.L."/>
            <person name="Buchanan P."/>
            <person name="Buyck B."/>
            <person name="Bense V."/>
            <person name="Catcheside P."/>
            <person name="Chovatia M."/>
            <person name="Cooper J."/>
            <person name="Damon W."/>
            <person name="Desjardin D."/>
            <person name="Finy P."/>
            <person name="Geml J."/>
            <person name="Haridas S."/>
            <person name="Hughes K."/>
            <person name="Justo A."/>
            <person name="Karasinski D."/>
            <person name="Kautmanova I."/>
            <person name="Kiss B."/>
            <person name="Kocsube S."/>
            <person name="Kotiranta H."/>
            <person name="LaButti K.M."/>
            <person name="Lechner B.E."/>
            <person name="Liimatainen K."/>
            <person name="Lipzen A."/>
            <person name="Lukacs Z."/>
            <person name="Mihaltcheva S."/>
            <person name="Morgado L.N."/>
            <person name="Niskanen T."/>
            <person name="Noordeloos M.E."/>
            <person name="Ohm R.A."/>
            <person name="Ortiz-Santana B."/>
            <person name="Ovrebo C."/>
            <person name="Racz N."/>
            <person name="Riley R."/>
            <person name="Savchenko A."/>
            <person name="Shiryaev A."/>
            <person name="Soop K."/>
            <person name="Spirin V."/>
            <person name="Szebenyi C."/>
            <person name="Tomsovsky M."/>
            <person name="Tulloss R.E."/>
            <person name="Uehling J."/>
            <person name="Grigoriev I.V."/>
            <person name="Vagvolgyi C."/>
            <person name="Papp T."/>
            <person name="Martin F.M."/>
            <person name="Miettinen O."/>
            <person name="Hibbett D.S."/>
            <person name="Nagy L.G."/>
        </authorList>
    </citation>
    <scope>NUCLEOTIDE SEQUENCE [LARGE SCALE GENOMIC DNA]</scope>
    <source>
        <strain evidence="3 4">CBS 962.96</strain>
    </source>
</reference>
<feature type="region of interest" description="Disordered" evidence="1">
    <location>
        <begin position="244"/>
        <end position="428"/>
    </location>
</feature>
<feature type="transmembrane region" description="Helical" evidence="2">
    <location>
        <begin position="543"/>
        <end position="561"/>
    </location>
</feature>
<feature type="compositionally biased region" description="Low complexity" evidence="1">
    <location>
        <begin position="244"/>
        <end position="262"/>
    </location>
</feature>
<keyword evidence="2" id="KW-0472">Membrane</keyword>
<feature type="compositionally biased region" description="Low complexity" evidence="1">
    <location>
        <begin position="356"/>
        <end position="410"/>
    </location>
</feature>
<protein>
    <submittedName>
        <fullName evidence="3">Uncharacterized protein</fullName>
    </submittedName>
</protein>
<feature type="compositionally biased region" description="Polar residues" evidence="1">
    <location>
        <begin position="442"/>
        <end position="452"/>
    </location>
</feature>
<gene>
    <name evidence="3" type="ORF">K435DRAFT_959845</name>
</gene>
<keyword evidence="2" id="KW-1133">Transmembrane helix</keyword>
<dbReference type="OrthoDB" id="3981028at2759"/>
<proteinExistence type="predicted"/>
<name>A0A4V4HIN3_DENBC</name>
<sequence length="661" mass="70968">MSSNKSLRSLYNRAARAFLNRDLLQTHSLIQSAFDLLDPSQFSSSSPELLRKWDILRITFETTVYSSPSISLPESLKSLSLKTPQSFVSDLFSRSIQLFSKPRDDSSSKLKQLPSAAFDNPDSVLLPAPVLVTLVYSSLKVECPESGRRMIEDWLAKRGDYLAESQFSTMNSSLESLPSEAGGGTEGDGYEKVLELYCIQVLPKLEEWEYATEFLEYESELGMDSRENLKSTLRILHTQHMQQTLLSSSSSSSSLPSSLRLPPQSPSPSPSSFTTTRSTSPAPSTSSSSSSLSTTSTHTIVPATPRPAKSSQANGHGYPNGTSKSLSSFSSLSSTSSASPSPSGSASHHRPHSHSRSSSSTSASDGTATPTDRKLPPNGNGFNNPTGPYASSSSSPKSKSRSNSKSNSNAKSRHQQYHHPLNPNGLTPFSLPNAHLYYSQSHSYMNGGSTQENQHHHYSGSMNNHSGSGFSYFQNQNQNQNQTTNTSRSSSPNVLTLLRASVDPYLDRLRTLLGCLLFGFGNDSSSSSSGGSGSSWKRRWGRMVWVMLMVLVPMVSVVVGVRRRMRMRLGMGMGIGGSAGGRIGGVGSGTGAGALVGAGVGTPTIMTTGKSSLPRVELDKIKARLRHANDHSGLGNVVGRVWEEVVNAVMDTVKMGGSGLV</sequence>